<sequence>MTEIKEKVVSKGTEEFKNAKASYLELFSKKYPKETIICGCMGMKTTQTEKLKEIPKPFSCPDLELYIWDSGAVAFFCERLGCLCSCCREDLQGEYPNYCPGPEDNWEDDW</sequence>
<dbReference type="AlphaFoldDB" id="X1AEI5"/>
<gene>
    <name evidence="1" type="ORF">S01H4_23847</name>
</gene>
<comment type="caution">
    <text evidence="1">The sequence shown here is derived from an EMBL/GenBank/DDBJ whole genome shotgun (WGS) entry which is preliminary data.</text>
</comment>
<organism evidence="1">
    <name type="scientific">marine sediment metagenome</name>
    <dbReference type="NCBI Taxonomy" id="412755"/>
    <lineage>
        <taxon>unclassified sequences</taxon>
        <taxon>metagenomes</taxon>
        <taxon>ecological metagenomes</taxon>
    </lineage>
</organism>
<name>X1AEI5_9ZZZZ</name>
<evidence type="ECO:0000313" key="1">
    <source>
        <dbReference type="EMBL" id="GAG81010.1"/>
    </source>
</evidence>
<proteinExistence type="predicted"/>
<reference evidence="1" key="1">
    <citation type="journal article" date="2014" name="Front. Microbiol.">
        <title>High frequency of phylogenetically diverse reductive dehalogenase-homologous genes in deep subseafloor sedimentary metagenomes.</title>
        <authorList>
            <person name="Kawai M."/>
            <person name="Futagami T."/>
            <person name="Toyoda A."/>
            <person name="Takaki Y."/>
            <person name="Nishi S."/>
            <person name="Hori S."/>
            <person name="Arai W."/>
            <person name="Tsubouchi T."/>
            <person name="Morono Y."/>
            <person name="Uchiyama I."/>
            <person name="Ito T."/>
            <person name="Fujiyama A."/>
            <person name="Inagaki F."/>
            <person name="Takami H."/>
        </authorList>
    </citation>
    <scope>NUCLEOTIDE SEQUENCE</scope>
    <source>
        <strain evidence="1">Expedition CK06-06</strain>
    </source>
</reference>
<dbReference type="EMBL" id="BART01011121">
    <property type="protein sequence ID" value="GAG81010.1"/>
    <property type="molecule type" value="Genomic_DNA"/>
</dbReference>
<protein>
    <submittedName>
        <fullName evidence="1">Uncharacterized protein</fullName>
    </submittedName>
</protein>
<accession>X1AEI5</accession>